<accession>A0A837HS29</accession>
<keyword evidence="1" id="KW-0472">Membrane</keyword>
<evidence type="ECO:0000313" key="2">
    <source>
        <dbReference type="EMBL" id="KKR01398.1"/>
    </source>
</evidence>
<comment type="caution">
    <text evidence="2">The sequence shown here is derived from an EMBL/GenBank/DDBJ whole genome shotgun (WGS) entry which is preliminary data.</text>
</comment>
<protein>
    <recommendedName>
        <fullName evidence="4">Prepilin-type N-terminal cleavage/methylation domain-containing protein</fullName>
    </recommendedName>
</protein>
<dbReference type="AlphaFoldDB" id="A0A837HS29"/>
<keyword evidence="1" id="KW-1133">Transmembrane helix</keyword>
<evidence type="ECO:0008006" key="4">
    <source>
        <dbReference type="Google" id="ProtNLM"/>
    </source>
</evidence>
<dbReference type="EMBL" id="LBWE01000008">
    <property type="protein sequence ID" value="KKR01398.1"/>
    <property type="molecule type" value="Genomic_DNA"/>
</dbReference>
<reference evidence="2 3" key="1">
    <citation type="journal article" date="2015" name="Nature">
        <title>rRNA introns, odd ribosomes, and small enigmatic genomes across a large radiation of phyla.</title>
        <authorList>
            <person name="Brown C.T."/>
            <person name="Hug L.A."/>
            <person name="Thomas B.C."/>
            <person name="Sharon I."/>
            <person name="Castelle C.J."/>
            <person name="Singh A."/>
            <person name="Wilkins M.J."/>
            <person name="Williams K.H."/>
            <person name="Banfield J.F."/>
        </authorList>
    </citation>
    <scope>NUCLEOTIDE SEQUENCE [LARGE SCALE GENOMIC DNA]</scope>
</reference>
<name>A0A837HS29_9BACT</name>
<organism evidence="2 3">
    <name type="scientific">Candidatus Nomurabacteria bacterium GW2011_GWD2_39_12</name>
    <dbReference type="NCBI Taxonomy" id="1618759"/>
    <lineage>
        <taxon>Bacteria</taxon>
        <taxon>Candidatus Nomuraibacteriota</taxon>
    </lineage>
</organism>
<feature type="transmembrane region" description="Helical" evidence="1">
    <location>
        <begin position="20"/>
        <end position="44"/>
    </location>
</feature>
<evidence type="ECO:0000256" key="1">
    <source>
        <dbReference type="SAM" id="Phobius"/>
    </source>
</evidence>
<evidence type="ECO:0000313" key="3">
    <source>
        <dbReference type="Proteomes" id="UP000033998"/>
    </source>
</evidence>
<proteinExistence type="predicted"/>
<sequence length="210" mass="22776">MKIVKLKIENCKGGYTIIETMIAISLFLVIIMAGMGALLNANLLHQKSQNMRSIIDNLSFIMEDMSRNLRTGSKYYCITGADNLSNVSTAKSGPSCWGVAFESSGTPANQVADQNNQWVYYIDNFGKIFKATQGPYAAASFVQLTPEEIVITGQVAGVQVSGFSVLGAESVATNSQQPFVTIRLVGKITFKDVVTPFSLQTSVSQRLVDI</sequence>
<dbReference type="Proteomes" id="UP000033998">
    <property type="component" value="Unassembled WGS sequence"/>
</dbReference>
<keyword evidence="1" id="KW-0812">Transmembrane</keyword>
<gene>
    <name evidence="2" type="ORF">UT27_C0008G0018</name>
</gene>